<evidence type="ECO:0000259" key="3">
    <source>
        <dbReference type="Pfam" id="PF13460"/>
    </source>
</evidence>
<feature type="domain" description="NAD(P)-binding" evidence="3">
    <location>
        <begin position="116"/>
        <end position="318"/>
    </location>
</feature>
<dbReference type="PANTHER" id="PTHR15020">
    <property type="entry name" value="FLAVIN REDUCTASE-RELATED"/>
    <property type="match status" value="1"/>
</dbReference>
<dbReference type="InterPro" id="IPR016040">
    <property type="entry name" value="NAD(P)-bd_dom"/>
</dbReference>
<evidence type="ECO:0000256" key="1">
    <source>
        <dbReference type="SAM" id="MobiDB-lite"/>
    </source>
</evidence>
<dbReference type="EMBL" id="AZIL01000843">
    <property type="protein sequence ID" value="EWM25690.1"/>
    <property type="molecule type" value="Genomic_DNA"/>
</dbReference>
<evidence type="ECO:0000313" key="4">
    <source>
        <dbReference type="EMBL" id="EWM25690.1"/>
    </source>
</evidence>
<sequence>MATNATSKYLVHFFLFFFFVLPTTVTFAFNLPRNPAHHSHVRCEMATRHASSTTASPSSPITSSPEASDGSTRRELLESYGRLGVGLGASALFPWIPSSALAASRPSSDAPVAVLGARGKTGRLIVQQLLAEGKQVRALSYQPFEYDAKKDLPVNVDLSLLTYAIGDVTKYDTLPDAIRGSSAVIFASSASKKGGNAQAVDCDGVENIARAAISEKIPRLLVISSGAVTKPDSFGYKITNMFARGIMGLKLEGEDRLRALYRSSAPAGVTYTVLRPGGLSNDKGLGVIGLELNQKDTIIGEISRNDVAAVAVHAITAPEAADVTFEVYEIGRRTPLQPEFPKESGMERRAEKWEDIFKGLVKDQDLQIA</sequence>
<feature type="chain" id="PRO_5004903511" evidence="2">
    <location>
        <begin position="29"/>
        <end position="369"/>
    </location>
</feature>
<feature type="compositionally biased region" description="Low complexity" evidence="1">
    <location>
        <begin position="50"/>
        <end position="68"/>
    </location>
</feature>
<keyword evidence="5" id="KW-1185">Reference proteome</keyword>
<dbReference type="InterPro" id="IPR036291">
    <property type="entry name" value="NAD(P)-bd_dom_sf"/>
</dbReference>
<feature type="region of interest" description="Disordered" evidence="1">
    <location>
        <begin position="43"/>
        <end position="73"/>
    </location>
</feature>
<gene>
    <name evidence="4" type="ORF">Naga_100279g6</name>
</gene>
<keyword evidence="2" id="KW-0732">Signal</keyword>
<dbReference type="Proteomes" id="UP000019335">
    <property type="component" value="Chromosome 10"/>
</dbReference>
<dbReference type="PANTHER" id="PTHR15020:SF11">
    <property type="entry name" value="OS06G0360300 PROTEIN"/>
    <property type="match status" value="1"/>
</dbReference>
<feature type="signal peptide" evidence="2">
    <location>
        <begin position="1"/>
        <end position="28"/>
    </location>
</feature>
<dbReference type="OrthoDB" id="419598at2759"/>
<accession>W7TFA6</accession>
<evidence type="ECO:0000313" key="5">
    <source>
        <dbReference type="Proteomes" id="UP000019335"/>
    </source>
</evidence>
<evidence type="ECO:0000256" key="2">
    <source>
        <dbReference type="SAM" id="SignalP"/>
    </source>
</evidence>
<dbReference type="SUPFAM" id="SSF51735">
    <property type="entry name" value="NAD(P)-binding Rossmann-fold domains"/>
    <property type="match status" value="1"/>
</dbReference>
<proteinExistence type="predicted"/>
<organism evidence="4 5">
    <name type="scientific">Nannochloropsis gaditana</name>
    <dbReference type="NCBI Taxonomy" id="72520"/>
    <lineage>
        <taxon>Eukaryota</taxon>
        <taxon>Sar</taxon>
        <taxon>Stramenopiles</taxon>
        <taxon>Ochrophyta</taxon>
        <taxon>Eustigmatophyceae</taxon>
        <taxon>Eustigmatales</taxon>
        <taxon>Monodopsidaceae</taxon>
        <taxon>Nannochloropsis</taxon>
    </lineage>
</organism>
<dbReference type="AlphaFoldDB" id="W7TFA6"/>
<dbReference type="Pfam" id="PF13460">
    <property type="entry name" value="NAD_binding_10"/>
    <property type="match status" value="1"/>
</dbReference>
<dbReference type="Gene3D" id="3.40.50.720">
    <property type="entry name" value="NAD(P)-binding Rossmann-like Domain"/>
    <property type="match status" value="1"/>
</dbReference>
<reference evidence="4 5" key="1">
    <citation type="journal article" date="2014" name="Mol. Plant">
        <title>Chromosome Scale Genome Assembly and Transcriptome Profiling of Nannochloropsis gaditana in Nitrogen Depletion.</title>
        <authorList>
            <person name="Corteggiani Carpinelli E."/>
            <person name="Telatin A."/>
            <person name="Vitulo N."/>
            <person name="Forcato C."/>
            <person name="D'Angelo M."/>
            <person name="Schiavon R."/>
            <person name="Vezzi A."/>
            <person name="Giacometti G.M."/>
            <person name="Morosinotto T."/>
            <person name="Valle G."/>
        </authorList>
    </citation>
    <scope>NUCLEOTIDE SEQUENCE [LARGE SCALE GENOMIC DNA]</scope>
    <source>
        <strain evidence="4 5">B-31</strain>
    </source>
</reference>
<name>W7TFA6_9STRA</name>
<protein>
    <submittedName>
        <fullName evidence="4">Nad-dependent epimerase dehydratase</fullName>
    </submittedName>
</protein>
<comment type="caution">
    <text evidence="4">The sequence shown here is derived from an EMBL/GenBank/DDBJ whole genome shotgun (WGS) entry which is preliminary data.</text>
</comment>